<dbReference type="PANTHER" id="PTHR45626">
    <property type="entry name" value="TRANSCRIPTION TERMINATION FACTOR 2-RELATED"/>
    <property type="match status" value="1"/>
</dbReference>
<dbReference type="GO" id="GO:0006281">
    <property type="term" value="P:DNA repair"/>
    <property type="evidence" value="ECO:0007669"/>
    <property type="project" value="TreeGrafter"/>
</dbReference>
<dbReference type="InterPro" id="IPR027417">
    <property type="entry name" value="P-loop_NTPase"/>
</dbReference>
<evidence type="ECO:0000256" key="4">
    <source>
        <dbReference type="SAM" id="MobiDB-lite"/>
    </source>
</evidence>
<dbReference type="Pfam" id="PF00176">
    <property type="entry name" value="SNF2-rel_dom"/>
    <property type="match status" value="1"/>
</dbReference>
<dbReference type="InterPro" id="IPR014001">
    <property type="entry name" value="Helicase_ATP-bd"/>
</dbReference>
<evidence type="ECO:0000256" key="1">
    <source>
        <dbReference type="ARBA" id="ARBA00022741"/>
    </source>
</evidence>
<name>A0AA40BET8_9PEZI</name>
<dbReference type="SMART" id="SM00487">
    <property type="entry name" value="DEXDc"/>
    <property type="match status" value="1"/>
</dbReference>
<dbReference type="PROSITE" id="PS51194">
    <property type="entry name" value="HELICASE_CTER"/>
    <property type="match status" value="1"/>
</dbReference>
<dbReference type="GO" id="GO:0008094">
    <property type="term" value="F:ATP-dependent activity, acting on DNA"/>
    <property type="evidence" value="ECO:0007669"/>
    <property type="project" value="TreeGrafter"/>
</dbReference>
<dbReference type="SMART" id="SM00490">
    <property type="entry name" value="HELICc"/>
    <property type="match status" value="1"/>
</dbReference>
<reference evidence="7" key="1">
    <citation type="submission" date="2023-06" db="EMBL/GenBank/DDBJ databases">
        <title>Genome-scale phylogeny and comparative genomics of the fungal order Sordariales.</title>
        <authorList>
            <consortium name="Lawrence Berkeley National Laboratory"/>
            <person name="Hensen N."/>
            <person name="Bonometti L."/>
            <person name="Westerberg I."/>
            <person name="Brannstrom I.O."/>
            <person name="Guillou S."/>
            <person name="Cros-Aarteil S."/>
            <person name="Calhoun S."/>
            <person name="Haridas S."/>
            <person name="Kuo A."/>
            <person name="Mondo S."/>
            <person name="Pangilinan J."/>
            <person name="Riley R."/>
            <person name="LaButti K."/>
            <person name="Andreopoulos B."/>
            <person name="Lipzen A."/>
            <person name="Chen C."/>
            <person name="Yanf M."/>
            <person name="Daum C."/>
            <person name="Ng V."/>
            <person name="Clum A."/>
            <person name="Steindorff A."/>
            <person name="Ohm R."/>
            <person name="Martin F."/>
            <person name="Silar P."/>
            <person name="Natvig D."/>
            <person name="Lalanne C."/>
            <person name="Gautier V."/>
            <person name="Ament-velasquez S.L."/>
            <person name="Kruys A."/>
            <person name="Hutchinson M.I."/>
            <person name="Powell A.J."/>
            <person name="Barry K."/>
            <person name="Miller A.N."/>
            <person name="Grigoriev I.V."/>
            <person name="Debuchy R."/>
            <person name="Gladieux P."/>
            <person name="Thoren M.H."/>
            <person name="Johannesson H."/>
        </authorList>
    </citation>
    <scope>NUCLEOTIDE SEQUENCE</scope>
    <source>
        <strain evidence="7">SMH2392-1A</strain>
    </source>
</reference>
<evidence type="ECO:0000313" key="8">
    <source>
        <dbReference type="Proteomes" id="UP001172101"/>
    </source>
</evidence>
<evidence type="ECO:0000259" key="6">
    <source>
        <dbReference type="PROSITE" id="PS51194"/>
    </source>
</evidence>
<dbReference type="PANTHER" id="PTHR45626:SF52">
    <property type="entry name" value="SINGLE-STRANDED DNA-DEPENDENT ATPASE (EUROFUNG)"/>
    <property type="match status" value="1"/>
</dbReference>
<dbReference type="GO" id="GO:0005524">
    <property type="term" value="F:ATP binding"/>
    <property type="evidence" value="ECO:0007669"/>
    <property type="project" value="UniProtKB-KW"/>
</dbReference>
<accession>A0AA40BET8</accession>
<dbReference type="CDD" id="cd18793">
    <property type="entry name" value="SF2_C_SNF"/>
    <property type="match status" value="1"/>
</dbReference>
<dbReference type="InterPro" id="IPR050628">
    <property type="entry name" value="SNF2_RAD54_helicase_TF"/>
</dbReference>
<dbReference type="CDD" id="cd18008">
    <property type="entry name" value="DEXDc_SHPRH-like"/>
    <property type="match status" value="1"/>
</dbReference>
<evidence type="ECO:0000256" key="2">
    <source>
        <dbReference type="ARBA" id="ARBA00022801"/>
    </source>
</evidence>
<protein>
    <submittedName>
        <fullName evidence="7">SNF2 family N-terminal domain-containing protein</fullName>
    </submittedName>
</protein>
<dbReference type="GO" id="GO:0005634">
    <property type="term" value="C:nucleus"/>
    <property type="evidence" value="ECO:0007669"/>
    <property type="project" value="TreeGrafter"/>
</dbReference>
<dbReference type="InterPro" id="IPR038718">
    <property type="entry name" value="SNF2-like_sf"/>
</dbReference>
<dbReference type="RefSeq" id="XP_060301820.1">
    <property type="nucleotide sequence ID" value="XM_060440740.1"/>
</dbReference>
<sequence length="979" mass="108188">MDSGWPDRPAKRPRSGQLPANDLDQNATHLSDLPRGHSSPPQGEYHGASDGPGLLYRSEYALYPPLIESTNNLSTANSDDRASWKNNWAEDETSVASSESSSSSVQERSLEMEDCSSSSDSGGDSEESVCFGMLCDIPAKFYRSRGHNVAHEIREVLDCDDDPVPLSLACAESYCMINTELGQSIGVLNKKASDAFTELLALGPLTLHGSSKHSILQAGLVELEKGAPSPCFEMNITILGPAEISENVARVLSTHRLYLQHPDVISDFCRYANPQYLDMPDWLEDEACDGHAKDLAGDMDARDSKNPSRHPRDLLALFDALSGIKDLRPATADPCITTQLKEYQQHALDFILGREFGDDTKYVSLWEATRPHNGGLVYRHAITGSKRPTPEDIRGGILADEMGLGKTLTMISAITTTLRKAKELTKPLQEAGDPGALFKSYSTLVIVPSALLIDGWVNEIERHTQPGSITYSKHHGPQRRLDINEPLPDVVLSTYGTVCAELGRSHGSIRQIHWYRIVLDEAHVVRNWSTKQFQAMSSISSHIRWCMTGTPVQNSLDDLGALVRFLRVPMIGEVSSFRKYVSGKNKNKNKNKLANLQINDYTNLKRLIRAICLRRNTDVLNLPGVEFCTRHLVFSEDERNEYNALDFAYRQAVHRAALGSGSKGQNSGSILGAVLNMRLFCNQGLNLGQYPGGFPTDSDEILSLMQQKGASCCAYCGCDLTMVTGSEPAEKARLTACHMLVCGDMDCAQRFRDALRAGGDHGFPVCPFCKNKHRDDNLLDLADENNANSAEKLVQSAYSSKLKVLLENVQNKPTEEKSIIFSFWKRTLDTVGKMLTENGISYCQVNGSLSKSQRVAALEEFRSSPRTTLLLITLGTGSTGLNDLNVANSVHILEPQWNPSIERQAIGRISRLGQEKAVTVFRYIVDESIEEEIEDRQGTKLQLAMGGGLYDEGSNDKVKRRVHRQQQIAALKRVEPVKK</sequence>
<dbReference type="Gene3D" id="3.40.50.300">
    <property type="entry name" value="P-loop containing nucleotide triphosphate hydrolases"/>
    <property type="match status" value="1"/>
</dbReference>
<dbReference type="EMBL" id="JAUIRO010000001">
    <property type="protein sequence ID" value="KAK0732943.1"/>
    <property type="molecule type" value="Genomic_DNA"/>
</dbReference>
<dbReference type="PROSITE" id="PS51192">
    <property type="entry name" value="HELICASE_ATP_BIND_1"/>
    <property type="match status" value="1"/>
</dbReference>
<feature type="domain" description="Helicase C-terminal" evidence="6">
    <location>
        <begin position="801"/>
        <end position="953"/>
    </location>
</feature>
<keyword evidence="2" id="KW-0378">Hydrolase</keyword>
<organism evidence="7 8">
    <name type="scientific">Lasiosphaeria miniovina</name>
    <dbReference type="NCBI Taxonomy" id="1954250"/>
    <lineage>
        <taxon>Eukaryota</taxon>
        <taxon>Fungi</taxon>
        <taxon>Dikarya</taxon>
        <taxon>Ascomycota</taxon>
        <taxon>Pezizomycotina</taxon>
        <taxon>Sordariomycetes</taxon>
        <taxon>Sordariomycetidae</taxon>
        <taxon>Sordariales</taxon>
        <taxon>Lasiosphaeriaceae</taxon>
        <taxon>Lasiosphaeria</taxon>
    </lineage>
</organism>
<dbReference type="AlphaFoldDB" id="A0AA40BET8"/>
<gene>
    <name evidence="7" type="ORF">B0T26DRAFT_682392</name>
</gene>
<dbReference type="Pfam" id="PF00271">
    <property type="entry name" value="Helicase_C"/>
    <property type="match status" value="1"/>
</dbReference>
<keyword evidence="3" id="KW-0067">ATP-binding</keyword>
<feature type="domain" description="Helicase ATP-binding" evidence="5">
    <location>
        <begin position="387"/>
        <end position="569"/>
    </location>
</feature>
<dbReference type="Proteomes" id="UP001172101">
    <property type="component" value="Unassembled WGS sequence"/>
</dbReference>
<dbReference type="InterPro" id="IPR000330">
    <property type="entry name" value="SNF2_N"/>
</dbReference>
<proteinExistence type="predicted"/>
<keyword evidence="8" id="KW-1185">Reference proteome</keyword>
<evidence type="ECO:0000256" key="3">
    <source>
        <dbReference type="ARBA" id="ARBA00022840"/>
    </source>
</evidence>
<keyword evidence="1" id="KW-0547">Nucleotide-binding</keyword>
<dbReference type="Gene3D" id="3.40.50.10810">
    <property type="entry name" value="Tandem AAA-ATPase domain"/>
    <property type="match status" value="1"/>
</dbReference>
<feature type="compositionally biased region" description="Low complexity" evidence="4">
    <location>
        <begin position="94"/>
        <end position="107"/>
    </location>
</feature>
<dbReference type="SUPFAM" id="SSF52540">
    <property type="entry name" value="P-loop containing nucleoside triphosphate hydrolases"/>
    <property type="match status" value="2"/>
</dbReference>
<dbReference type="InterPro" id="IPR049730">
    <property type="entry name" value="SNF2/RAD54-like_C"/>
</dbReference>
<dbReference type="InterPro" id="IPR001650">
    <property type="entry name" value="Helicase_C-like"/>
</dbReference>
<evidence type="ECO:0000259" key="5">
    <source>
        <dbReference type="PROSITE" id="PS51192"/>
    </source>
</evidence>
<dbReference type="GO" id="GO:0016787">
    <property type="term" value="F:hydrolase activity"/>
    <property type="evidence" value="ECO:0007669"/>
    <property type="project" value="UniProtKB-KW"/>
</dbReference>
<dbReference type="GeneID" id="85324010"/>
<feature type="region of interest" description="Disordered" evidence="4">
    <location>
        <begin position="1"/>
        <end position="52"/>
    </location>
</feature>
<comment type="caution">
    <text evidence="7">The sequence shown here is derived from an EMBL/GenBank/DDBJ whole genome shotgun (WGS) entry which is preliminary data.</text>
</comment>
<feature type="region of interest" description="Disordered" evidence="4">
    <location>
        <begin position="90"/>
        <end position="124"/>
    </location>
</feature>
<evidence type="ECO:0000313" key="7">
    <source>
        <dbReference type="EMBL" id="KAK0732943.1"/>
    </source>
</evidence>